<reference evidence="7 8" key="1">
    <citation type="journal article" date="2015" name="Microbiology (Mosc.)">
        <title>Genomics of the Weissella cibaria species with an examination of its metabolic traits.</title>
        <authorList>
            <person name="Lynch K.M."/>
            <person name="Lucid A."/>
            <person name="Arendt E.K."/>
            <person name="Sleator R.D."/>
            <person name="Lucey B."/>
            <person name="Coffey A."/>
        </authorList>
    </citation>
    <scope>NUCLEOTIDE SEQUENCE [LARGE SCALE GENOMIC DNA]</scope>
    <source>
        <strain evidence="7 8">MG1</strain>
    </source>
</reference>
<organism evidence="7 8">
    <name type="scientific">Weissella cibaria</name>
    <dbReference type="NCBI Taxonomy" id="137591"/>
    <lineage>
        <taxon>Bacteria</taxon>
        <taxon>Bacillati</taxon>
        <taxon>Bacillota</taxon>
        <taxon>Bacilli</taxon>
        <taxon>Lactobacillales</taxon>
        <taxon>Lactobacillaceae</taxon>
        <taxon>Weissella</taxon>
    </lineage>
</organism>
<accession>A0A0D1LTL9</accession>
<evidence type="ECO:0000256" key="5">
    <source>
        <dbReference type="SAM" id="Phobius"/>
    </source>
</evidence>
<dbReference type="InterPro" id="IPR013525">
    <property type="entry name" value="ABC2_TM"/>
</dbReference>
<feature type="transmembrane region" description="Helical" evidence="5">
    <location>
        <begin position="226"/>
        <end position="253"/>
    </location>
</feature>
<dbReference type="GO" id="GO:0140359">
    <property type="term" value="F:ABC-type transporter activity"/>
    <property type="evidence" value="ECO:0007669"/>
    <property type="project" value="InterPro"/>
</dbReference>
<dbReference type="Pfam" id="PF12698">
    <property type="entry name" value="ABC2_membrane_3"/>
    <property type="match status" value="1"/>
</dbReference>
<keyword evidence="2 5" id="KW-0812">Transmembrane</keyword>
<dbReference type="PANTHER" id="PTHR43077">
    <property type="entry name" value="TRANSPORT PERMEASE YVFS-RELATED"/>
    <property type="match status" value="1"/>
</dbReference>
<proteinExistence type="predicted"/>
<dbReference type="InterPro" id="IPR051328">
    <property type="entry name" value="T7SS_ABC-Transporter"/>
</dbReference>
<name>A0A0D1LTL9_9LACO</name>
<dbReference type="PATRIC" id="fig|137591.25.peg.1052"/>
<dbReference type="PANTHER" id="PTHR43077:SF10">
    <property type="entry name" value="TRANSPORT PERMEASE PROTEIN"/>
    <property type="match status" value="1"/>
</dbReference>
<feature type="domain" description="ABC-2 type transporter transmembrane" evidence="6">
    <location>
        <begin position="13"/>
        <end position="242"/>
    </location>
</feature>
<dbReference type="Gene3D" id="3.40.1710.10">
    <property type="entry name" value="abc type-2 transporter like domain"/>
    <property type="match status" value="1"/>
</dbReference>
<evidence type="ECO:0000256" key="3">
    <source>
        <dbReference type="ARBA" id="ARBA00022989"/>
    </source>
</evidence>
<comment type="caution">
    <text evidence="7">The sequence shown here is derived from an EMBL/GenBank/DDBJ whole genome shotgun (WGS) entry which is preliminary data.</text>
</comment>
<evidence type="ECO:0000313" key="8">
    <source>
        <dbReference type="Proteomes" id="UP000032287"/>
    </source>
</evidence>
<feature type="transmembrane region" description="Helical" evidence="5">
    <location>
        <begin position="183"/>
        <end position="205"/>
    </location>
</feature>
<evidence type="ECO:0000256" key="4">
    <source>
        <dbReference type="ARBA" id="ARBA00023136"/>
    </source>
</evidence>
<evidence type="ECO:0000256" key="1">
    <source>
        <dbReference type="ARBA" id="ARBA00004141"/>
    </source>
</evidence>
<evidence type="ECO:0000256" key="2">
    <source>
        <dbReference type="ARBA" id="ARBA00022692"/>
    </source>
</evidence>
<evidence type="ECO:0000259" key="6">
    <source>
        <dbReference type="Pfam" id="PF12698"/>
    </source>
</evidence>
<dbReference type="GO" id="GO:0016020">
    <property type="term" value="C:membrane"/>
    <property type="evidence" value="ECO:0007669"/>
    <property type="project" value="UniProtKB-SubCell"/>
</dbReference>
<sequence length="260" mass="28455">MKKKVIFTLLIGFLTILPSLYSGLFLGAIRDPYGKINQLPVALVANSTDQASPIYQNIKASKTFGFKQESLSQAKQELKAGQIFGILDFKANFSKSLETFAMTQKPAQIELFTSSGLNFSAQKILTTAANQMVTDSNQAIAQSTITKLNTAKMAVPTGISQAIVLKTHDISPVKNNAEGLAPYFFALTLFVGGIIINQVFMRLFASKKGKLKTFYLWQFALPAGMSLIQAAVMTLLTAVIFHFSVLSWAVWLISPSRLDI</sequence>
<keyword evidence="4 5" id="KW-0472">Membrane</keyword>
<keyword evidence="3 5" id="KW-1133">Transmembrane helix</keyword>
<comment type="subcellular location">
    <subcellularLocation>
        <location evidence="1">Membrane</location>
        <topology evidence="1">Multi-pass membrane protein</topology>
    </subcellularLocation>
</comment>
<dbReference type="AlphaFoldDB" id="A0A0D1LTL9"/>
<protein>
    <recommendedName>
        <fullName evidence="6">ABC-2 type transporter transmembrane domain-containing protein</fullName>
    </recommendedName>
</protein>
<dbReference type="Proteomes" id="UP000032287">
    <property type="component" value="Unassembled WGS sequence"/>
</dbReference>
<evidence type="ECO:0000313" key="7">
    <source>
        <dbReference type="EMBL" id="KIU20777.1"/>
    </source>
</evidence>
<dbReference type="RefSeq" id="WP_043708279.1">
    <property type="nucleotide sequence ID" value="NZ_JALOCT010000008.1"/>
</dbReference>
<gene>
    <name evidence="7" type="ORF">QX99_01084</name>
</gene>
<dbReference type="EMBL" id="JWHU01000016">
    <property type="protein sequence ID" value="KIU20777.1"/>
    <property type="molecule type" value="Genomic_DNA"/>
</dbReference>
<keyword evidence="8" id="KW-1185">Reference proteome</keyword>
<dbReference type="eggNOG" id="COG1511">
    <property type="taxonomic scope" value="Bacteria"/>
</dbReference>